<dbReference type="EMBL" id="FJVC01000035">
    <property type="protein sequence ID" value="CZT41459.1"/>
    <property type="molecule type" value="Genomic_DNA"/>
</dbReference>
<dbReference type="InterPro" id="IPR025212">
    <property type="entry name" value="CAD_CENP-Q"/>
</dbReference>
<accession>A0A1E1LX71</accession>
<organism evidence="2 3">
    <name type="scientific">Rhynchosporium secalis</name>
    <name type="common">Barley scald fungus</name>
    <dbReference type="NCBI Taxonomy" id="38038"/>
    <lineage>
        <taxon>Eukaryota</taxon>
        <taxon>Fungi</taxon>
        <taxon>Dikarya</taxon>
        <taxon>Ascomycota</taxon>
        <taxon>Pezizomycotina</taxon>
        <taxon>Leotiomycetes</taxon>
        <taxon>Helotiales</taxon>
        <taxon>Ploettnerulaceae</taxon>
        <taxon>Rhynchosporium</taxon>
    </lineage>
</organism>
<feature type="region of interest" description="Disordered" evidence="1">
    <location>
        <begin position="63"/>
        <end position="157"/>
    </location>
</feature>
<gene>
    <name evidence="2" type="ORF">RSE6_01200</name>
</gene>
<reference evidence="3" key="1">
    <citation type="submission" date="2016-03" db="EMBL/GenBank/DDBJ databases">
        <authorList>
            <person name="Guldener U."/>
        </authorList>
    </citation>
    <scope>NUCLEOTIDE SEQUENCE [LARGE SCALE GENOMIC DNA]</scope>
</reference>
<feature type="compositionally biased region" description="Basic and acidic residues" evidence="1">
    <location>
        <begin position="393"/>
        <end position="409"/>
    </location>
</feature>
<evidence type="ECO:0000313" key="3">
    <source>
        <dbReference type="Proteomes" id="UP000177625"/>
    </source>
</evidence>
<evidence type="ECO:0008006" key="4">
    <source>
        <dbReference type="Google" id="ProtNLM"/>
    </source>
</evidence>
<feature type="region of interest" description="Disordered" evidence="1">
    <location>
        <begin position="29"/>
        <end position="50"/>
    </location>
</feature>
<feature type="compositionally biased region" description="Basic and acidic residues" evidence="1">
    <location>
        <begin position="467"/>
        <end position="484"/>
    </location>
</feature>
<protein>
    <recommendedName>
        <fullName evidence="4">Kinetochore protein fta7</fullName>
    </recommendedName>
</protein>
<feature type="compositionally biased region" description="Low complexity" evidence="1">
    <location>
        <begin position="93"/>
        <end position="113"/>
    </location>
</feature>
<proteinExistence type="predicted"/>
<feature type="compositionally biased region" description="Basic and acidic residues" evidence="1">
    <location>
        <begin position="76"/>
        <end position="88"/>
    </location>
</feature>
<dbReference type="Pfam" id="PF13094">
    <property type="entry name" value="CENP-Q"/>
    <property type="match status" value="1"/>
</dbReference>
<dbReference type="Proteomes" id="UP000177625">
    <property type="component" value="Unassembled WGS sequence"/>
</dbReference>
<feature type="compositionally biased region" description="Polar residues" evidence="1">
    <location>
        <begin position="541"/>
        <end position="580"/>
    </location>
</feature>
<keyword evidence="3" id="KW-1185">Reference proteome</keyword>
<feature type="compositionally biased region" description="Basic and acidic residues" evidence="1">
    <location>
        <begin position="343"/>
        <end position="354"/>
    </location>
</feature>
<sequence length="869" mass="95710">MVEFLNAMDNLMNARSQAPEPALLKRQRSRPSDWWAAKPTNASHLPTPARAPVVRKVEMQHVGMGGAQSQAQAPEPDVRSLERQRSRPSEWWAASPSKAPGPSAPAPVSARAPDVWKEAGERVGGVAAGGKKKNKESQSHSQVTESGVSILKRRRSKPSEWWATNTLNTSPGPASAIVVNSETVGGELGEKKRTGKTGGGIHEVIGAGNRGRVAQARSENEEIASKAGRGKAKANIMPENGNNTTEKRRFLRRLRSSAGETDLRIPGGSSDESAEGVIERTGKKRGGPAIMNAQEVNLGNKALERGRPSVVRAEEQADELLPGQMAAPERRDRPFTDGVDMAGQKESERTEVTTRHNRRYTAHHEDQGNELVSGASEIARSQSRRGRLSPASTEKDPEEKLAKCSEKLGQKSVPGLGQAGRTRTQDIPARTRTQQRETAPDEQIQSQPEEQERGRRRTRQSDIQADEVIRDRGWKKSQRSDDKSQQVAQRPVVARDSNTTKSGRRSEVVEVETASSKLTKNRDRKRAKLSSENVAPVANEGSLNHTSSKTKNTTQPSNTTSSAISQTQKKASKRPSQIKATQRKRKEDENAQLVPSKRQRVEQIRGQGNVGEIAVNSLDYQHLQAVQKMVSRRTVETKWEALPPSGVDRISQLLTDLQHPVIARLKDERKKTQVRTALEAWSRKLIKKLSQGLPFPPGTRNHREDDFDFEKILDHNRALEAQLTPTLHSNQLLEAELSKERARLGSDLEILAELEKNAKAEAAMRNKAARRLHSVLRPVSSSAEVDLLKDKIGLMEEQIIPSFTLGSQDDNSLHALVRDLDGHVDTIQGNIKQVQGVSQAIGKSRAAVQATLFEHLDSLQYDDVVLGAD</sequence>
<feature type="compositionally biased region" description="Basic and acidic residues" evidence="1">
    <location>
        <begin position="302"/>
        <end position="315"/>
    </location>
</feature>
<name>A0A1E1LX71_RHYSE</name>
<evidence type="ECO:0000256" key="1">
    <source>
        <dbReference type="SAM" id="MobiDB-lite"/>
    </source>
</evidence>
<evidence type="ECO:0000313" key="2">
    <source>
        <dbReference type="EMBL" id="CZT41459.1"/>
    </source>
</evidence>
<feature type="region of interest" description="Disordered" evidence="1">
    <location>
        <begin position="183"/>
        <end position="603"/>
    </location>
</feature>
<dbReference type="AlphaFoldDB" id="A0A1E1LX71"/>